<dbReference type="PANTHER" id="PTHR13994:SF13">
    <property type="entry name" value="FI03680P"/>
    <property type="match status" value="1"/>
</dbReference>
<feature type="domain" description="Nudix hydrolase" evidence="2">
    <location>
        <begin position="98"/>
        <end position="225"/>
    </location>
</feature>
<reference evidence="3 4" key="1">
    <citation type="journal article" date="2010" name="Stand. Genomic Sci.">
        <title>Complete genome sequence of Arcobacter nitrofigilis type strain (CI).</title>
        <authorList>
            <person name="Pati A."/>
            <person name="Gronow S."/>
            <person name="Lapidus A."/>
            <person name="Copeland A."/>
            <person name="Glavina Del Rio T."/>
            <person name="Nolan M."/>
            <person name="Lucas S."/>
            <person name="Tice H."/>
            <person name="Cheng J.F."/>
            <person name="Han C."/>
            <person name="Chertkov O."/>
            <person name="Bruce D."/>
            <person name="Tapia R."/>
            <person name="Goodwin L."/>
            <person name="Pitluck S."/>
            <person name="Liolios K."/>
            <person name="Ivanova N."/>
            <person name="Mavromatis K."/>
            <person name="Chen A."/>
            <person name="Palaniappan K."/>
            <person name="Land M."/>
            <person name="Hauser L."/>
            <person name="Chang Y.J."/>
            <person name="Jeffries C.D."/>
            <person name="Detter J.C."/>
            <person name="Rohde M."/>
            <person name="Goker M."/>
            <person name="Bristow J."/>
            <person name="Eisen J.A."/>
            <person name="Markowitz V."/>
            <person name="Hugenholtz P."/>
            <person name="Klenk H.P."/>
            <person name="Kyrpides N.C."/>
        </authorList>
    </citation>
    <scope>NUCLEOTIDE SEQUENCE [LARGE SCALE GENOMIC DNA]</scope>
    <source>
        <strain evidence="4">ATCC 33309 / DSM 7299 / CCUG 15893 / LMG 7604 / NCTC 12251 / CI</strain>
    </source>
</reference>
<dbReference type="CDD" id="cd04670">
    <property type="entry name" value="NUDIX_ASFGF2_Nudt6"/>
    <property type="match status" value="1"/>
</dbReference>
<dbReference type="PROSITE" id="PS00893">
    <property type="entry name" value="NUDIX_BOX"/>
    <property type="match status" value="1"/>
</dbReference>
<dbReference type="InterPro" id="IPR003293">
    <property type="entry name" value="Nudix_hydrolase6-like"/>
</dbReference>
<dbReference type="Gene3D" id="3.90.79.10">
    <property type="entry name" value="Nucleoside Triphosphate Pyrophosphohydrolase"/>
    <property type="match status" value="1"/>
</dbReference>
<dbReference type="STRING" id="572480.Arnit_1189"/>
<keyword evidence="1 3" id="KW-0378">Hydrolase</keyword>
<dbReference type="SUPFAM" id="SSF55811">
    <property type="entry name" value="Nudix"/>
    <property type="match status" value="1"/>
</dbReference>
<proteinExistence type="predicted"/>
<dbReference type="GO" id="GO:0035529">
    <property type="term" value="F:NADH pyrophosphatase activity"/>
    <property type="evidence" value="ECO:0007669"/>
    <property type="project" value="TreeGrafter"/>
</dbReference>
<sequence length="249" mass="28634">MTEKFDFTMIVLKNDKYDGSIIDTSTIPKDIEEFEKDLLLILENLEDKKLLWIKLMIEESSLISILTKHGFVFHHCNERDITLVKKLIQKPVIPTATNHTLGVGAVVIDNNKLLVIKDKIYQGYKLPGGHIDDSENITSALIREVYEETGINIKFDSIISLRHISPGQFNESNLYLVCRATALSKEINVIDTDEILEAKWIDVDTYLNLDDVHPFNKKIVKTALENEGFKIIDSENLIHRKDLNYEIFF</sequence>
<dbReference type="eggNOG" id="COG1051">
    <property type="taxonomic scope" value="Bacteria"/>
</dbReference>
<protein>
    <submittedName>
        <fullName evidence="3">NUDIX hydrolase</fullName>
    </submittedName>
</protein>
<dbReference type="RefSeq" id="WP_013134993.1">
    <property type="nucleotide sequence ID" value="NC_014166.1"/>
</dbReference>
<dbReference type="InterPro" id="IPR040618">
    <property type="entry name" value="Pre-Nudix"/>
</dbReference>
<dbReference type="Pfam" id="PF00293">
    <property type="entry name" value="NUDIX"/>
    <property type="match status" value="1"/>
</dbReference>
<dbReference type="Proteomes" id="UP000000939">
    <property type="component" value="Chromosome"/>
</dbReference>
<evidence type="ECO:0000313" key="3">
    <source>
        <dbReference type="EMBL" id="ADG92848.1"/>
    </source>
</evidence>
<name>D5V420_ARCNC</name>
<dbReference type="InterPro" id="IPR000086">
    <property type="entry name" value="NUDIX_hydrolase_dom"/>
</dbReference>
<gene>
    <name evidence="3" type="ordered locus">Arnit_1189</name>
</gene>
<dbReference type="HOGENOM" id="CLU_054299_3_0_7"/>
<evidence type="ECO:0000259" key="2">
    <source>
        <dbReference type="PROSITE" id="PS51462"/>
    </source>
</evidence>
<dbReference type="OrthoDB" id="5348044at2"/>
<dbReference type="Gene3D" id="3.40.630.30">
    <property type="match status" value="1"/>
</dbReference>
<dbReference type="InterPro" id="IPR020084">
    <property type="entry name" value="NUDIX_hydrolase_CS"/>
</dbReference>
<dbReference type="KEGG" id="ant:Arnit_1189"/>
<dbReference type="InterPro" id="IPR015797">
    <property type="entry name" value="NUDIX_hydrolase-like_dom_sf"/>
</dbReference>
<dbReference type="GO" id="GO:0051287">
    <property type="term" value="F:NAD binding"/>
    <property type="evidence" value="ECO:0007669"/>
    <property type="project" value="TreeGrafter"/>
</dbReference>
<dbReference type="Pfam" id="PF18290">
    <property type="entry name" value="Nudix_hydro"/>
    <property type="match status" value="1"/>
</dbReference>
<keyword evidence="4" id="KW-1185">Reference proteome</keyword>
<dbReference type="EMBL" id="CP001999">
    <property type="protein sequence ID" value="ADG92848.1"/>
    <property type="molecule type" value="Genomic_DNA"/>
</dbReference>
<dbReference type="AlphaFoldDB" id="D5V420"/>
<organism evidence="3 4">
    <name type="scientific">Arcobacter nitrofigilis (strain ATCC 33309 / DSM 7299 / CCUG 15893 / LMG 7604 / NCTC 12251 / CI)</name>
    <name type="common">Campylobacter nitrofigilis</name>
    <dbReference type="NCBI Taxonomy" id="572480"/>
    <lineage>
        <taxon>Bacteria</taxon>
        <taxon>Pseudomonadati</taxon>
        <taxon>Campylobacterota</taxon>
        <taxon>Epsilonproteobacteria</taxon>
        <taxon>Campylobacterales</taxon>
        <taxon>Arcobacteraceae</taxon>
        <taxon>Arcobacter</taxon>
    </lineage>
</organism>
<dbReference type="PROSITE" id="PS51462">
    <property type="entry name" value="NUDIX"/>
    <property type="match status" value="1"/>
</dbReference>
<evidence type="ECO:0000313" key="4">
    <source>
        <dbReference type="Proteomes" id="UP000000939"/>
    </source>
</evidence>
<accession>D5V420</accession>
<evidence type="ECO:0000256" key="1">
    <source>
        <dbReference type="ARBA" id="ARBA00022801"/>
    </source>
</evidence>
<dbReference type="GO" id="GO:0047631">
    <property type="term" value="F:ADP-ribose diphosphatase activity"/>
    <property type="evidence" value="ECO:0007669"/>
    <property type="project" value="TreeGrafter"/>
</dbReference>
<dbReference type="PANTHER" id="PTHR13994">
    <property type="entry name" value="NUDIX HYDROLASE RELATED"/>
    <property type="match status" value="1"/>
</dbReference>